<dbReference type="Pfam" id="PF07519">
    <property type="entry name" value="Tannase"/>
    <property type="match status" value="1"/>
</dbReference>
<dbReference type="PANTHER" id="PTHR33938">
    <property type="entry name" value="FERULOYL ESTERASE B-RELATED"/>
    <property type="match status" value="1"/>
</dbReference>
<keyword evidence="6" id="KW-0106">Calcium</keyword>
<sequence>MAGPVMSGSTDSYFWTHLVMQFSHFEPTVRHAVLAISSLYEEFARGSRITRQICGSTFAIGHYNAAIQQIKSSGDEQLILLLCILFICIEYLQGDIYAALEHCRHGIVILNNSSCPEWAHQYLVPIFRRLSIIPFFLGGVKSMRLPSLIGFDPAMPAEFSNIAEAQSFIDNLMLRSMECVLDGIDDHKSTLSTLLEQWETKAKNLVGPAKEGLFDVGTLYKVGRRLIELEHDISLDDGITDYGENNYAVLPPEGKRFFAVPIKHELEVISGEDGSIHYKRQIHFLQRDHQGQAFIKDICSLSSHVSSATSFNLIGSTIVQMRSTYLTGAALSAAAVHAASLSDICSKTYAKSALPADGFISGITIDPDSVQTALVSNASFQSEWYPTASADYCNLTFAYSHDGIADDIVHVSYWLPAPSKFQNRYVSTGGGGLAINSGSQYAGSGLIVGAVSGITDGGFGSFNTQWDEVFLLANGTINWQSVYMFGYQAHHELALLGKELARNIYDVAKSSKVYSYYQGCSEGGREGWSQVQRFADQFDGAAIGAPAFRYGQQQVNHLFGNVIEQTADYFPPSCELDKILNLTITACDRLDGREDGVVSRSDLCKMHFNLNSTIGTPYSCEASSSTGGPMLRARQFSRPSTPAQNGTITAEAVAVIQQFFDGLHDSQGRRVYLNYQPGSGFTDAATSYDEETETWGLSISGLGGEWVARYLQLKDTNTLESLNNVTYDTLKEWMIYGMNKYADSLQTTYPDLSDFHSAGGKVIHVHGESDDSIPAGSSVHYYDSVRSVMFPEKNYNESVAAVDDFYRLFLVPGGAHCGSNSNQPNGGWPQTTLQTVIEWVEKGVAPETLDGSGGDIDTICRWPLRPLWSGTSMDCVYDQESLDSWTYDFDAYKLPLY</sequence>
<dbReference type="EMBL" id="NKCL01000797">
    <property type="protein sequence ID" value="RSL51014.1"/>
    <property type="molecule type" value="Genomic_DNA"/>
</dbReference>
<evidence type="ECO:0000313" key="10">
    <source>
        <dbReference type="Proteomes" id="UP000287972"/>
    </source>
</evidence>
<evidence type="ECO:0000256" key="3">
    <source>
        <dbReference type="ARBA" id="ARBA00022723"/>
    </source>
</evidence>
<evidence type="ECO:0000256" key="5">
    <source>
        <dbReference type="ARBA" id="ARBA00022801"/>
    </source>
</evidence>
<keyword evidence="2" id="KW-0719">Serine esterase</keyword>
<keyword evidence="4" id="KW-0732">Signal</keyword>
<evidence type="ECO:0000256" key="1">
    <source>
        <dbReference type="ARBA" id="ARBA00006249"/>
    </source>
</evidence>
<keyword evidence="5 8" id="KW-0378">Hydrolase</keyword>
<keyword evidence="7" id="KW-1015">Disulfide bond</keyword>
<protein>
    <recommendedName>
        <fullName evidence="8">Carboxylic ester hydrolase</fullName>
        <ecNumber evidence="8">3.1.1.-</ecNumber>
    </recommendedName>
</protein>
<keyword evidence="3" id="KW-0479">Metal-binding</keyword>
<comment type="similarity">
    <text evidence="1 8">Belongs to the tannase family.</text>
</comment>
<dbReference type="SUPFAM" id="SSF53474">
    <property type="entry name" value="alpha/beta-Hydrolases"/>
    <property type="match status" value="1"/>
</dbReference>
<dbReference type="AlphaFoldDB" id="A0A428PD96"/>
<comment type="caution">
    <text evidence="9">The sequence shown here is derived from an EMBL/GenBank/DDBJ whole genome shotgun (WGS) entry which is preliminary data.</text>
</comment>
<organism evidence="9 10">
    <name type="scientific">Fusarium floridanum</name>
    <dbReference type="NCBI Taxonomy" id="1325733"/>
    <lineage>
        <taxon>Eukaryota</taxon>
        <taxon>Fungi</taxon>
        <taxon>Dikarya</taxon>
        <taxon>Ascomycota</taxon>
        <taxon>Pezizomycotina</taxon>
        <taxon>Sordariomycetes</taxon>
        <taxon>Hypocreomycetidae</taxon>
        <taxon>Hypocreales</taxon>
        <taxon>Nectriaceae</taxon>
        <taxon>Fusarium</taxon>
        <taxon>Fusarium solani species complex</taxon>
    </lineage>
</organism>
<dbReference type="InterPro" id="IPR029058">
    <property type="entry name" value="AB_hydrolase_fold"/>
</dbReference>
<evidence type="ECO:0000256" key="4">
    <source>
        <dbReference type="ARBA" id="ARBA00022729"/>
    </source>
</evidence>
<dbReference type="Proteomes" id="UP000287972">
    <property type="component" value="Unassembled WGS sequence"/>
</dbReference>
<accession>A0A428PD96</accession>
<dbReference type="PANTHER" id="PTHR33938:SF16">
    <property type="entry name" value="CARBOXYLIC ESTER HYDROLASE"/>
    <property type="match status" value="1"/>
</dbReference>
<dbReference type="GO" id="GO:0046872">
    <property type="term" value="F:metal ion binding"/>
    <property type="evidence" value="ECO:0007669"/>
    <property type="project" value="UniProtKB-KW"/>
</dbReference>
<name>A0A428PD96_9HYPO</name>
<evidence type="ECO:0000256" key="8">
    <source>
        <dbReference type="RuleBase" id="RU361238"/>
    </source>
</evidence>
<keyword evidence="10" id="KW-1185">Reference proteome</keyword>
<gene>
    <name evidence="9" type="ORF">CEP51_015265</name>
</gene>
<reference evidence="9 10" key="1">
    <citation type="submission" date="2017-06" db="EMBL/GenBank/DDBJ databases">
        <title>Comparative genomic analysis of Ambrosia Fusariam Clade fungi.</title>
        <authorList>
            <person name="Stajich J.E."/>
            <person name="Carrillo J."/>
            <person name="Kijimoto T."/>
            <person name="Eskalen A."/>
            <person name="O'Donnell K."/>
            <person name="Kasson M."/>
        </authorList>
    </citation>
    <scope>NUCLEOTIDE SEQUENCE [LARGE SCALE GENOMIC DNA]</scope>
    <source>
        <strain evidence="9 10">NRRL62606</strain>
    </source>
</reference>
<proteinExistence type="inferred from homology"/>
<dbReference type="InterPro" id="IPR011118">
    <property type="entry name" value="Tannase/feruloyl_esterase"/>
</dbReference>
<evidence type="ECO:0000256" key="6">
    <source>
        <dbReference type="ARBA" id="ARBA00022837"/>
    </source>
</evidence>
<evidence type="ECO:0000313" key="9">
    <source>
        <dbReference type="EMBL" id="RSL51014.1"/>
    </source>
</evidence>
<evidence type="ECO:0000256" key="2">
    <source>
        <dbReference type="ARBA" id="ARBA00022487"/>
    </source>
</evidence>
<evidence type="ECO:0000256" key="7">
    <source>
        <dbReference type="ARBA" id="ARBA00023157"/>
    </source>
</evidence>
<dbReference type="EC" id="3.1.1.-" evidence="8"/>
<dbReference type="GO" id="GO:0030600">
    <property type="term" value="F:feruloyl esterase activity"/>
    <property type="evidence" value="ECO:0007669"/>
    <property type="project" value="UniProtKB-ARBA"/>
</dbReference>